<dbReference type="EMBL" id="LT670817">
    <property type="protein sequence ID" value="SHH78304.1"/>
    <property type="molecule type" value="Genomic_DNA"/>
</dbReference>
<dbReference type="Proteomes" id="UP000189796">
    <property type="component" value="Chromosome I"/>
</dbReference>
<feature type="domain" description="FAD-binding" evidence="4">
    <location>
        <begin position="3"/>
        <end position="341"/>
    </location>
</feature>
<dbReference type="SUPFAM" id="SSF51905">
    <property type="entry name" value="FAD/NAD(P)-binding domain"/>
    <property type="match status" value="1"/>
</dbReference>
<dbReference type="Gene3D" id="3.30.70.2450">
    <property type="match status" value="1"/>
</dbReference>
<dbReference type="GO" id="GO:0016709">
    <property type="term" value="F:oxidoreductase activity, acting on paired donors, with incorporation or reduction of molecular oxygen, NAD(P)H as one donor, and incorporation of one atom of oxygen"/>
    <property type="evidence" value="ECO:0007669"/>
    <property type="project" value="UniProtKB-ARBA"/>
</dbReference>
<organism evidence="5 6">
    <name type="scientific">Bradyrhizobium erythrophlei</name>
    <dbReference type="NCBI Taxonomy" id="1437360"/>
    <lineage>
        <taxon>Bacteria</taxon>
        <taxon>Pseudomonadati</taxon>
        <taxon>Pseudomonadota</taxon>
        <taxon>Alphaproteobacteria</taxon>
        <taxon>Hyphomicrobiales</taxon>
        <taxon>Nitrobacteraceae</taxon>
        <taxon>Bradyrhizobium</taxon>
    </lineage>
</organism>
<dbReference type="InterPro" id="IPR002938">
    <property type="entry name" value="FAD-bd"/>
</dbReference>
<evidence type="ECO:0000256" key="2">
    <source>
        <dbReference type="ARBA" id="ARBA00022630"/>
    </source>
</evidence>
<dbReference type="Gene3D" id="3.50.50.60">
    <property type="entry name" value="FAD/NAD(P)-binding domain"/>
    <property type="match status" value="1"/>
</dbReference>
<gene>
    <name evidence="5" type="ORF">SAMN05443248_6154</name>
</gene>
<dbReference type="InterPro" id="IPR050641">
    <property type="entry name" value="RIFMO-like"/>
</dbReference>
<dbReference type="InterPro" id="IPR036188">
    <property type="entry name" value="FAD/NAD-bd_sf"/>
</dbReference>
<evidence type="ECO:0000313" key="5">
    <source>
        <dbReference type="EMBL" id="SHH78304.1"/>
    </source>
</evidence>
<accession>A0A1M5VTH7</accession>
<dbReference type="PRINTS" id="PR00420">
    <property type="entry name" value="RNGMNOXGNASE"/>
</dbReference>
<dbReference type="GO" id="GO:0071949">
    <property type="term" value="F:FAD binding"/>
    <property type="evidence" value="ECO:0007669"/>
    <property type="project" value="InterPro"/>
</dbReference>
<name>A0A1M5VTH7_9BRAD</name>
<dbReference type="RefSeq" id="WP_197689225.1">
    <property type="nucleotide sequence ID" value="NZ_LT670817.1"/>
</dbReference>
<dbReference type="PANTHER" id="PTHR43004:SF19">
    <property type="entry name" value="BINDING MONOOXYGENASE, PUTATIVE (JCVI)-RELATED"/>
    <property type="match status" value="1"/>
</dbReference>
<dbReference type="Pfam" id="PF01494">
    <property type="entry name" value="FAD_binding_3"/>
    <property type="match status" value="1"/>
</dbReference>
<protein>
    <submittedName>
        <fullName evidence="5">2-polyprenyl-6-methoxyphenol hydroxylase</fullName>
    </submittedName>
</protein>
<evidence type="ECO:0000259" key="4">
    <source>
        <dbReference type="Pfam" id="PF01494"/>
    </source>
</evidence>
<keyword evidence="3" id="KW-0274">FAD</keyword>
<sequence>MRSDVLIVGAGPTGLVLALWLTKLGVNVRVVDKTAEPGTTSRALAVQARTLELYRQLDLTEAVVAAGHQVPAVNLWVKGEAAARLAFETVGSGLTPYPFLHIFPQDQHERLLIERLQALGVAVERKTELIHFVEQKDRIVARLRGPNGQEVDCEADYIAGCDGARSIVRETIGTGFPGGTYRQIFYVADVEAEGPALNGELHVDLDEADFLGVFPLARQGRARLIGTVRDERADRADTLTFKDISDRAINHLKVGIKNVNWFSTYHVHHRVTEHFRKGRAFLLGDAAHIHSPAGGQGMNTGIGDAINLAWKLAAVLAGRAHDTLLDSYEAERIGFARRLVATTDRVFSFATAEGRIADILRTRVAPVVFPMAVAFDAVREYLFRTVSQIMLNYRQGPLSRGTAGHVHGGDRLPWALVGESDNFGSLATMEWQVHVYGSARTELAAWCAAHNVPLQKFDWRTEYEAAGLARDAVYLLRPDTYVALADGSGDVGVLERYFEDHGIRPA</sequence>
<proteinExistence type="predicted"/>
<evidence type="ECO:0000256" key="1">
    <source>
        <dbReference type="ARBA" id="ARBA00001974"/>
    </source>
</evidence>
<evidence type="ECO:0000313" key="6">
    <source>
        <dbReference type="Proteomes" id="UP000189796"/>
    </source>
</evidence>
<comment type="cofactor">
    <cofactor evidence="1">
        <name>FAD</name>
        <dbReference type="ChEBI" id="CHEBI:57692"/>
    </cofactor>
</comment>
<evidence type="ECO:0000256" key="3">
    <source>
        <dbReference type="ARBA" id="ARBA00022827"/>
    </source>
</evidence>
<reference evidence="5 6" key="1">
    <citation type="submission" date="2016-11" db="EMBL/GenBank/DDBJ databases">
        <authorList>
            <person name="Jaros S."/>
            <person name="Januszkiewicz K."/>
            <person name="Wedrychowicz H."/>
        </authorList>
    </citation>
    <scope>NUCLEOTIDE SEQUENCE [LARGE SCALE GENOMIC DNA]</scope>
    <source>
        <strain evidence="5 6">GAS138</strain>
    </source>
</reference>
<keyword evidence="2" id="KW-0285">Flavoprotein</keyword>
<dbReference type="AlphaFoldDB" id="A0A1M5VTH7"/>
<dbReference type="PANTHER" id="PTHR43004">
    <property type="entry name" value="TRK SYSTEM POTASSIUM UPTAKE PROTEIN"/>
    <property type="match status" value="1"/>
</dbReference>